<evidence type="ECO:0000256" key="1">
    <source>
        <dbReference type="SAM" id="MobiDB-lite"/>
    </source>
</evidence>
<gene>
    <name evidence="2" type="ORF">B0T15DRAFT_59578</name>
</gene>
<dbReference type="Proteomes" id="UP001273166">
    <property type="component" value="Unassembled WGS sequence"/>
</dbReference>
<dbReference type="GeneID" id="87889941"/>
<evidence type="ECO:0000313" key="3">
    <source>
        <dbReference type="Proteomes" id="UP001273166"/>
    </source>
</evidence>
<sequence>MYRGIVLTYPNHRASGSQRTSVGTVTGMANLFPSQHLWRVPMLYSSRRPPTPPSPTPPSPTPPSPTPPSPTPPSPTWRGEFRRRPTPYPSESSRTVAALLKGRDSPLHDSSEDLEHEGDEFEEEEEEEEPLPQYTRYHVDAMDLPPPYLPQPDDDPPPPSYGETVRGDLAALPAAAACTAAAAAAARDSEETRRSLRLPERLIPSPTRIHSGTSLPAGPPAPLEQHSDERASRRRQRRQRYGRVIQAFLSRALLPPVDDLAYPLGVCGGF</sequence>
<feature type="compositionally biased region" description="Pro residues" evidence="1">
    <location>
        <begin position="49"/>
        <end position="75"/>
    </location>
</feature>
<protein>
    <submittedName>
        <fullName evidence="2">Uncharacterized protein</fullName>
    </submittedName>
</protein>
<name>A0AAJ0H3G7_9PEZI</name>
<dbReference type="EMBL" id="JAUDZG010000001">
    <property type="protein sequence ID" value="KAK3311037.1"/>
    <property type="molecule type" value="Genomic_DNA"/>
</dbReference>
<feature type="region of interest" description="Disordered" evidence="1">
    <location>
        <begin position="44"/>
        <end position="168"/>
    </location>
</feature>
<reference evidence="2" key="1">
    <citation type="journal article" date="2023" name="Mol. Phylogenet. Evol.">
        <title>Genome-scale phylogeny and comparative genomics of the fungal order Sordariales.</title>
        <authorList>
            <person name="Hensen N."/>
            <person name="Bonometti L."/>
            <person name="Westerberg I."/>
            <person name="Brannstrom I.O."/>
            <person name="Guillou S."/>
            <person name="Cros-Aarteil S."/>
            <person name="Calhoun S."/>
            <person name="Haridas S."/>
            <person name="Kuo A."/>
            <person name="Mondo S."/>
            <person name="Pangilinan J."/>
            <person name="Riley R."/>
            <person name="LaButti K."/>
            <person name="Andreopoulos B."/>
            <person name="Lipzen A."/>
            <person name="Chen C."/>
            <person name="Yan M."/>
            <person name="Daum C."/>
            <person name="Ng V."/>
            <person name="Clum A."/>
            <person name="Steindorff A."/>
            <person name="Ohm R.A."/>
            <person name="Martin F."/>
            <person name="Silar P."/>
            <person name="Natvig D.O."/>
            <person name="Lalanne C."/>
            <person name="Gautier V."/>
            <person name="Ament-Velasquez S.L."/>
            <person name="Kruys A."/>
            <person name="Hutchinson M.I."/>
            <person name="Powell A.J."/>
            <person name="Barry K."/>
            <person name="Miller A.N."/>
            <person name="Grigoriev I.V."/>
            <person name="Debuchy R."/>
            <person name="Gladieux P."/>
            <person name="Hiltunen Thoren M."/>
            <person name="Johannesson H."/>
        </authorList>
    </citation>
    <scope>NUCLEOTIDE SEQUENCE</scope>
    <source>
        <strain evidence="2">CBS 333.67</strain>
    </source>
</reference>
<dbReference type="AlphaFoldDB" id="A0AAJ0H3G7"/>
<organism evidence="2 3">
    <name type="scientific">Chaetomium strumarium</name>
    <dbReference type="NCBI Taxonomy" id="1170767"/>
    <lineage>
        <taxon>Eukaryota</taxon>
        <taxon>Fungi</taxon>
        <taxon>Dikarya</taxon>
        <taxon>Ascomycota</taxon>
        <taxon>Pezizomycotina</taxon>
        <taxon>Sordariomycetes</taxon>
        <taxon>Sordariomycetidae</taxon>
        <taxon>Sordariales</taxon>
        <taxon>Chaetomiaceae</taxon>
        <taxon>Chaetomium</taxon>
    </lineage>
</organism>
<feature type="compositionally biased region" description="Acidic residues" evidence="1">
    <location>
        <begin position="114"/>
        <end position="130"/>
    </location>
</feature>
<reference evidence="2" key="2">
    <citation type="submission" date="2023-06" db="EMBL/GenBank/DDBJ databases">
        <authorList>
            <consortium name="Lawrence Berkeley National Laboratory"/>
            <person name="Mondo S.J."/>
            <person name="Hensen N."/>
            <person name="Bonometti L."/>
            <person name="Westerberg I."/>
            <person name="Brannstrom I.O."/>
            <person name="Guillou S."/>
            <person name="Cros-Aarteil S."/>
            <person name="Calhoun S."/>
            <person name="Haridas S."/>
            <person name="Kuo A."/>
            <person name="Pangilinan J."/>
            <person name="Riley R."/>
            <person name="Labutti K."/>
            <person name="Andreopoulos B."/>
            <person name="Lipzen A."/>
            <person name="Chen C."/>
            <person name="Yanf M."/>
            <person name="Daum C."/>
            <person name="Ng V."/>
            <person name="Clum A."/>
            <person name="Steindorff A."/>
            <person name="Ohm R."/>
            <person name="Martin F."/>
            <person name="Silar P."/>
            <person name="Natvig D."/>
            <person name="Lalanne C."/>
            <person name="Gautier V."/>
            <person name="Ament-Velasquez S.L."/>
            <person name="Kruys A."/>
            <person name="Hutchinson M.I."/>
            <person name="Powell A.J."/>
            <person name="Barry K."/>
            <person name="Miller A.N."/>
            <person name="Grigoriev I.V."/>
            <person name="Debuchy R."/>
            <person name="Gladieux P."/>
            <person name="Thoren M.H."/>
            <person name="Johannesson H."/>
        </authorList>
    </citation>
    <scope>NUCLEOTIDE SEQUENCE</scope>
    <source>
        <strain evidence="2">CBS 333.67</strain>
    </source>
</reference>
<accession>A0AAJ0H3G7</accession>
<dbReference type="RefSeq" id="XP_062726817.1">
    <property type="nucleotide sequence ID" value="XM_062871112.1"/>
</dbReference>
<comment type="caution">
    <text evidence="2">The sequence shown here is derived from an EMBL/GenBank/DDBJ whole genome shotgun (WGS) entry which is preliminary data.</text>
</comment>
<evidence type="ECO:0000313" key="2">
    <source>
        <dbReference type="EMBL" id="KAK3311037.1"/>
    </source>
</evidence>
<proteinExistence type="predicted"/>
<feature type="compositionally biased region" description="Basic and acidic residues" evidence="1">
    <location>
        <begin position="187"/>
        <end position="200"/>
    </location>
</feature>
<feature type="region of interest" description="Disordered" evidence="1">
    <location>
        <begin position="185"/>
        <end position="238"/>
    </location>
</feature>
<keyword evidence="3" id="KW-1185">Reference proteome</keyword>
<feature type="compositionally biased region" description="Basic and acidic residues" evidence="1">
    <location>
        <begin position="101"/>
        <end position="113"/>
    </location>
</feature>